<dbReference type="PANTHER" id="PTHR11851">
    <property type="entry name" value="METALLOPROTEASE"/>
    <property type="match status" value="1"/>
</dbReference>
<accession>A0AA40ICG3</accession>
<dbReference type="AlphaFoldDB" id="A0AA40ICG3"/>
<feature type="non-terminal residue" evidence="2">
    <location>
        <position position="288"/>
    </location>
</feature>
<dbReference type="GO" id="GO:0005739">
    <property type="term" value="C:mitochondrion"/>
    <property type="evidence" value="ECO:0007669"/>
    <property type="project" value="TreeGrafter"/>
</dbReference>
<gene>
    <name evidence="2" type="ORF">QTO34_000429</name>
</gene>
<dbReference type="SUPFAM" id="SSF63411">
    <property type="entry name" value="LuxS/MPP-like metallohydrolase"/>
    <property type="match status" value="2"/>
</dbReference>
<evidence type="ECO:0000313" key="3">
    <source>
        <dbReference type="Proteomes" id="UP001177744"/>
    </source>
</evidence>
<protein>
    <recommendedName>
        <fullName evidence="1">Peptidase M16 N-terminal domain-containing protein</fullName>
    </recommendedName>
</protein>
<dbReference type="Gene3D" id="3.30.830.10">
    <property type="entry name" value="Metalloenzyme, LuxS/M16 peptidase-like"/>
    <property type="match status" value="2"/>
</dbReference>
<sequence length="288" mass="31760">MTTKGASSFKITHGIEAVGGKLSVTSTRENMAYTVECLQDDINILMEFLLNVTTALEFHHWEIEKAVAFQDPQDHIIEICTLPLTDMPWLTPCIVLIIRLEKPDTMEVKLENRVETNSSMLLWHQKSATAGRAEANALNVFQHVLGAGPHVKRGSNATSPLNQVAAKGIHQPFDMSPFNASYLDSGLWDLHYLQAVAARDVIKAAYNQVKAIDQGNLSSTDVQTDKEKLKPRYLKSLEYSEGFLDKVGSQALVTVADTYVINAAKEFVSVQKSMAASGNLGHTPFVDE</sequence>
<proteinExistence type="predicted"/>
<dbReference type="PANTHER" id="PTHR11851:SF226">
    <property type="entry name" value="CYTOCHROME B-C1 COMPLEX SUBUNIT 2, MITOCHONDRIAL"/>
    <property type="match status" value="1"/>
</dbReference>
<dbReference type="Pfam" id="PF00675">
    <property type="entry name" value="Peptidase_M16"/>
    <property type="match status" value="1"/>
</dbReference>
<dbReference type="Proteomes" id="UP001177744">
    <property type="component" value="Unassembled WGS sequence"/>
</dbReference>
<name>A0AA40ICG3_CNENI</name>
<evidence type="ECO:0000313" key="2">
    <source>
        <dbReference type="EMBL" id="KAK1346572.1"/>
    </source>
</evidence>
<dbReference type="EMBL" id="JAULJE010000001">
    <property type="protein sequence ID" value="KAK1346572.1"/>
    <property type="molecule type" value="Genomic_DNA"/>
</dbReference>
<feature type="domain" description="Peptidase M16 N-terminal" evidence="1">
    <location>
        <begin position="2"/>
        <end position="65"/>
    </location>
</feature>
<dbReference type="InterPro" id="IPR011765">
    <property type="entry name" value="Pept_M16_N"/>
</dbReference>
<comment type="caution">
    <text evidence="2">The sequence shown here is derived from an EMBL/GenBank/DDBJ whole genome shotgun (WGS) entry which is preliminary data.</text>
</comment>
<reference evidence="2" key="1">
    <citation type="submission" date="2023-06" db="EMBL/GenBank/DDBJ databases">
        <title>Reference genome for the Northern bat (Eptesicus nilssonii), a most northern bat species.</title>
        <authorList>
            <person name="Laine V.N."/>
            <person name="Pulliainen A.T."/>
            <person name="Lilley T.M."/>
        </authorList>
    </citation>
    <scope>NUCLEOTIDE SEQUENCE</scope>
    <source>
        <strain evidence="2">BLF_Eptnil</strain>
        <tissue evidence="2">Kidney</tissue>
    </source>
</reference>
<dbReference type="GO" id="GO:0046872">
    <property type="term" value="F:metal ion binding"/>
    <property type="evidence" value="ECO:0007669"/>
    <property type="project" value="InterPro"/>
</dbReference>
<organism evidence="2 3">
    <name type="scientific">Cnephaeus nilssonii</name>
    <name type="common">Northern bat</name>
    <name type="synonym">Eptesicus nilssonii</name>
    <dbReference type="NCBI Taxonomy" id="3371016"/>
    <lineage>
        <taxon>Eukaryota</taxon>
        <taxon>Metazoa</taxon>
        <taxon>Chordata</taxon>
        <taxon>Craniata</taxon>
        <taxon>Vertebrata</taxon>
        <taxon>Euteleostomi</taxon>
        <taxon>Mammalia</taxon>
        <taxon>Eutheria</taxon>
        <taxon>Laurasiatheria</taxon>
        <taxon>Chiroptera</taxon>
        <taxon>Yangochiroptera</taxon>
        <taxon>Vespertilionidae</taxon>
        <taxon>Cnephaeus</taxon>
    </lineage>
</organism>
<dbReference type="InterPro" id="IPR011249">
    <property type="entry name" value="Metalloenz_LuxS/M16"/>
</dbReference>
<dbReference type="InterPro" id="IPR050361">
    <property type="entry name" value="MPP/UQCRC_Complex"/>
</dbReference>
<evidence type="ECO:0000259" key="1">
    <source>
        <dbReference type="Pfam" id="PF00675"/>
    </source>
</evidence>
<keyword evidence="3" id="KW-1185">Reference proteome</keyword>